<keyword evidence="1" id="KW-1133">Transmembrane helix</keyword>
<dbReference type="AlphaFoldDB" id="A0A7X6RT27"/>
<gene>
    <name evidence="2" type="ORF">HGB44_28950</name>
</gene>
<keyword evidence="1" id="KW-0812">Transmembrane</keyword>
<dbReference type="Proteomes" id="UP000553209">
    <property type="component" value="Unassembled WGS sequence"/>
</dbReference>
<keyword evidence="3" id="KW-1185">Reference proteome</keyword>
<name>A0A7X6RT27_9ACTN</name>
<feature type="transmembrane region" description="Helical" evidence="1">
    <location>
        <begin position="15"/>
        <end position="34"/>
    </location>
</feature>
<accession>A0A7X6RT27</accession>
<organism evidence="2 3">
    <name type="scientific">Nocardiopsis alborubida</name>
    <dbReference type="NCBI Taxonomy" id="146802"/>
    <lineage>
        <taxon>Bacteria</taxon>
        <taxon>Bacillati</taxon>
        <taxon>Actinomycetota</taxon>
        <taxon>Actinomycetes</taxon>
        <taxon>Streptosporangiales</taxon>
        <taxon>Nocardiopsidaceae</taxon>
        <taxon>Nocardiopsis</taxon>
    </lineage>
</organism>
<proteinExistence type="predicted"/>
<evidence type="ECO:0000256" key="1">
    <source>
        <dbReference type="SAM" id="Phobius"/>
    </source>
</evidence>
<reference evidence="2 3" key="1">
    <citation type="submission" date="2020-04" db="EMBL/GenBank/DDBJ databases">
        <title>MicrobeNet Type strains.</title>
        <authorList>
            <person name="Nicholson A.C."/>
        </authorList>
    </citation>
    <scope>NUCLEOTIDE SEQUENCE [LARGE SCALE GENOMIC DNA]</scope>
    <source>
        <strain evidence="2 3">ATCC 23612</strain>
    </source>
</reference>
<sequence length="414" mass="45162">MDEEEPRRRRVRARWVLLAIAGVLVLLWGSVPVIEPVVTPDPPVIEHQTSEDLDITAPQTLDSVGQFDEFVADWDHPDALRLVAAETSLVAVTEDGVFGVGYPGGEERWHFRIPGQKVAVSFRPDGGAIRVAYQVDGLRSDEVHYAVLNPGTGQRQETTIDPIPMPSGGLSSLADAAYDRTNFTFEENPLTLTGEQPTNKDEEDDIWRFGLAAYCDGTELSRDDVEVTTSTENVFVSILCPGTESSVLLALNPGSGDLEWSQEFSAAGVETPPEVLVADYDGLYMGKENDPLHRALYGEFGTDYLYLRESSGASYEPGLWNVEGMESWFLPPNTDGDPTPQAFVVGRHNPIDRSAAVQAANLLVGADVMQPEEFPDELLVENSDGTSRLSTIHELPMGSGVVPMILESIEEAVS</sequence>
<evidence type="ECO:0000313" key="3">
    <source>
        <dbReference type="Proteomes" id="UP000553209"/>
    </source>
</evidence>
<dbReference type="EMBL" id="JAAXPG010000041">
    <property type="protein sequence ID" value="NKZ01666.1"/>
    <property type="molecule type" value="Genomic_DNA"/>
</dbReference>
<dbReference type="RefSeq" id="WP_168444195.1">
    <property type="nucleotide sequence ID" value="NZ_JAAXPG010000041.1"/>
</dbReference>
<protein>
    <submittedName>
        <fullName evidence="2">Uncharacterized protein</fullName>
    </submittedName>
</protein>
<keyword evidence="1" id="KW-0472">Membrane</keyword>
<comment type="caution">
    <text evidence="2">The sequence shown here is derived from an EMBL/GenBank/DDBJ whole genome shotgun (WGS) entry which is preliminary data.</text>
</comment>
<evidence type="ECO:0000313" key="2">
    <source>
        <dbReference type="EMBL" id="NKZ01666.1"/>
    </source>
</evidence>